<reference evidence="3" key="2">
    <citation type="submission" date="2023-06" db="EMBL/GenBank/DDBJ databases">
        <authorList>
            <consortium name="Lawrence Berkeley National Laboratory"/>
            <person name="Haridas S."/>
            <person name="Hensen N."/>
            <person name="Bonometti L."/>
            <person name="Westerberg I."/>
            <person name="Brannstrom I.O."/>
            <person name="Guillou S."/>
            <person name="Cros-Aarteil S."/>
            <person name="Calhoun S."/>
            <person name="Kuo A."/>
            <person name="Mondo S."/>
            <person name="Pangilinan J."/>
            <person name="Riley R."/>
            <person name="Labutti K."/>
            <person name="Andreopoulos B."/>
            <person name="Lipzen A."/>
            <person name="Chen C."/>
            <person name="Yanf M."/>
            <person name="Daum C."/>
            <person name="Ng V."/>
            <person name="Clum A."/>
            <person name="Steindorff A."/>
            <person name="Ohm R."/>
            <person name="Martin F."/>
            <person name="Silar P."/>
            <person name="Natvig D."/>
            <person name="Lalanne C."/>
            <person name="Gautier V."/>
            <person name="Ament-Velasquez S.L."/>
            <person name="Kruys A."/>
            <person name="Hutchinson M.I."/>
            <person name="Powell A.J."/>
            <person name="Barry K."/>
            <person name="Miller A.N."/>
            <person name="Grigoriev I.V."/>
            <person name="Debuchy R."/>
            <person name="Gladieux P."/>
            <person name="Thoren M.H."/>
            <person name="Johannesson H."/>
        </authorList>
    </citation>
    <scope>NUCLEOTIDE SEQUENCE</scope>
    <source>
        <strain evidence="3">CBS 955.72</strain>
    </source>
</reference>
<keyword evidence="2" id="KW-0472">Membrane</keyword>
<feature type="region of interest" description="Disordered" evidence="1">
    <location>
        <begin position="81"/>
        <end position="102"/>
    </location>
</feature>
<keyword evidence="2" id="KW-1133">Transmembrane helix</keyword>
<sequence length="102" mass="10913">MSVGKYTWLASRIAGVGLLMIVTSPLGSPELVITAFRMAMSPYCRAVGSVTDGAYPILHSGRLADACNMLDLNPSTCASESRKRKASAARSARQATPLWKPR</sequence>
<proteinExistence type="predicted"/>
<dbReference type="AlphaFoldDB" id="A0AAJ0H7W1"/>
<reference evidence="3" key="1">
    <citation type="journal article" date="2023" name="Mol. Phylogenet. Evol.">
        <title>Genome-scale phylogeny and comparative genomics of the fungal order Sordariales.</title>
        <authorList>
            <person name="Hensen N."/>
            <person name="Bonometti L."/>
            <person name="Westerberg I."/>
            <person name="Brannstrom I.O."/>
            <person name="Guillou S."/>
            <person name="Cros-Aarteil S."/>
            <person name="Calhoun S."/>
            <person name="Haridas S."/>
            <person name="Kuo A."/>
            <person name="Mondo S."/>
            <person name="Pangilinan J."/>
            <person name="Riley R."/>
            <person name="LaButti K."/>
            <person name="Andreopoulos B."/>
            <person name="Lipzen A."/>
            <person name="Chen C."/>
            <person name="Yan M."/>
            <person name="Daum C."/>
            <person name="Ng V."/>
            <person name="Clum A."/>
            <person name="Steindorff A."/>
            <person name="Ohm R.A."/>
            <person name="Martin F."/>
            <person name="Silar P."/>
            <person name="Natvig D.O."/>
            <person name="Lalanne C."/>
            <person name="Gautier V."/>
            <person name="Ament-Velasquez S.L."/>
            <person name="Kruys A."/>
            <person name="Hutchinson M.I."/>
            <person name="Powell A.J."/>
            <person name="Barry K."/>
            <person name="Miller A.N."/>
            <person name="Grigoriev I.V."/>
            <person name="Debuchy R."/>
            <person name="Gladieux P."/>
            <person name="Hiltunen Thoren M."/>
            <person name="Johannesson H."/>
        </authorList>
    </citation>
    <scope>NUCLEOTIDE SEQUENCE</scope>
    <source>
        <strain evidence="3">CBS 955.72</strain>
    </source>
</reference>
<accession>A0AAJ0H7W1</accession>
<keyword evidence="4" id="KW-1185">Reference proteome</keyword>
<name>A0AAJ0H7W1_9PEZI</name>
<feature type="transmembrane region" description="Helical" evidence="2">
    <location>
        <begin position="6"/>
        <end position="28"/>
    </location>
</feature>
<evidence type="ECO:0000313" key="3">
    <source>
        <dbReference type="EMBL" id="KAK3341992.1"/>
    </source>
</evidence>
<keyword evidence="2" id="KW-0812">Transmembrane</keyword>
<protein>
    <submittedName>
        <fullName evidence="3">Uncharacterized protein</fullName>
    </submittedName>
</protein>
<evidence type="ECO:0000313" key="4">
    <source>
        <dbReference type="Proteomes" id="UP001275084"/>
    </source>
</evidence>
<organism evidence="3 4">
    <name type="scientific">Lasiosphaeria hispida</name>
    <dbReference type="NCBI Taxonomy" id="260671"/>
    <lineage>
        <taxon>Eukaryota</taxon>
        <taxon>Fungi</taxon>
        <taxon>Dikarya</taxon>
        <taxon>Ascomycota</taxon>
        <taxon>Pezizomycotina</taxon>
        <taxon>Sordariomycetes</taxon>
        <taxon>Sordariomycetidae</taxon>
        <taxon>Sordariales</taxon>
        <taxon>Lasiosphaeriaceae</taxon>
        <taxon>Lasiosphaeria</taxon>
    </lineage>
</organism>
<dbReference type="EMBL" id="JAUIQD010000008">
    <property type="protein sequence ID" value="KAK3341992.1"/>
    <property type="molecule type" value="Genomic_DNA"/>
</dbReference>
<gene>
    <name evidence="3" type="ORF">B0T25DRAFT_356769</name>
</gene>
<comment type="caution">
    <text evidence="3">The sequence shown here is derived from an EMBL/GenBank/DDBJ whole genome shotgun (WGS) entry which is preliminary data.</text>
</comment>
<dbReference type="Proteomes" id="UP001275084">
    <property type="component" value="Unassembled WGS sequence"/>
</dbReference>
<evidence type="ECO:0000256" key="2">
    <source>
        <dbReference type="SAM" id="Phobius"/>
    </source>
</evidence>
<evidence type="ECO:0000256" key="1">
    <source>
        <dbReference type="SAM" id="MobiDB-lite"/>
    </source>
</evidence>